<dbReference type="RefSeq" id="YP_009145416.1">
    <property type="nucleotide sequence ID" value="NC_027286.1"/>
</dbReference>
<name>A0A0G3SFL1_9EUGL</name>
<dbReference type="GO" id="GO:0009507">
    <property type="term" value="C:chloroplast"/>
    <property type="evidence" value="ECO:0007669"/>
    <property type="project" value="UniProtKB-SubCell"/>
</dbReference>
<dbReference type="SUPFAM" id="SSF54189">
    <property type="entry name" value="Ribosomal proteins S24e, L23 and L15e"/>
    <property type="match status" value="1"/>
</dbReference>
<comment type="subunit">
    <text evidence="4">Part of the 50S ribosomal subunit.</text>
</comment>
<dbReference type="Gene3D" id="3.30.70.330">
    <property type="match status" value="1"/>
</dbReference>
<evidence type="ECO:0000256" key="3">
    <source>
        <dbReference type="ARBA" id="ARBA00023274"/>
    </source>
</evidence>
<dbReference type="GO" id="GO:0005840">
    <property type="term" value="C:ribosome"/>
    <property type="evidence" value="ECO:0007669"/>
    <property type="project" value="UniProtKB-KW"/>
</dbReference>
<protein>
    <recommendedName>
        <fullName evidence="4">Large ribosomal subunit protein uL23c</fullName>
    </recommendedName>
</protein>
<dbReference type="InterPro" id="IPR013025">
    <property type="entry name" value="Ribosomal_uL23-like"/>
</dbReference>
<keyword evidence="5" id="KW-0934">Plastid</keyword>
<sequence>MIDLIKSQVLTDKSTKLLQQNKYTFDVSVRLNKPQVKQLIEEVFDVKVISLNSLILPSKKRRLGKFEGFKNVNKRFFITLASEKLIPFFSTF</sequence>
<dbReference type="GO" id="GO:0006412">
    <property type="term" value="P:translation"/>
    <property type="evidence" value="ECO:0007669"/>
    <property type="project" value="UniProtKB-UniRule"/>
</dbReference>
<dbReference type="GeneID" id="24571308"/>
<dbReference type="HAMAP" id="MF_01369_B">
    <property type="entry name" value="Ribosomal_uL23_B"/>
    <property type="match status" value="1"/>
</dbReference>
<keyword evidence="4" id="KW-0694">RNA-binding</keyword>
<comment type="similarity">
    <text evidence="1 4">Belongs to the universal ribosomal protein uL23 family.</text>
</comment>
<keyword evidence="3 4" id="KW-0687">Ribonucleoprotein</keyword>
<dbReference type="Pfam" id="PF00276">
    <property type="entry name" value="Ribosomal_L23"/>
    <property type="match status" value="1"/>
</dbReference>
<evidence type="ECO:0000256" key="4">
    <source>
        <dbReference type="HAMAP-Rule" id="MF_01369"/>
    </source>
</evidence>
<dbReference type="GO" id="GO:0003735">
    <property type="term" value="F:structural constituent of ribosome"/>
    <property type="evidence" value="ECO:0007669"/>
    <property type="project" value="InterPro"/>
</dbReference>
<dbReference type="InterPro" id="IPR012678">
    <property type="entry name" value="Ribosomal_uL23/eL15/eS24_sf"/>
</dbReference>
<dbReference type="PANTHER" id="PTHR11620">
    <property type="entry name" value="60S RIBOSOMAL PROTEIN L23A"/>
    <property type="match status" value="1"/>
</dbReference>
<keyword evidence="4" id="KW-0699">rRNA-binding</keyword>
<dbReference type="InterPro" id="IPR012677">
    <property type="entry name" value="Nucleotide-bd_a/b_plait_sf"/>
</dbReference>
<dbReference type="AlphaFoldDB" id="A0A0G3SFL1"/>
<keyword evidence="2 4" id="KW-0689">Ribosomal protein</keyword>
<geneLocation type="chloroplast" evidence="5"/>
<gene>
    <name evidence="4 5" type="primary">rpl23</name>
</gene>
<dbReference type="GO" id="GO:0019843">
    <property type="term" value="F:rRNA binding"/>
    <property type="evidence" value="ECO:0007669"/>
    <property type="project" value="UniProtKB-UniRule"/>
</dbReference>
<reference evidence="5" key="1">
    <citation type="journal article" date="2015" name="J. Eukaryot. Microbiol.">
        <title>Chloroplast Genome Evolution in the Euglenaceae.</title>
        <authorList>
            <person name="Bennett M.S."/>
            <person name="Triemer R.E."/>
        </authorList>
    </citation>
    <scope>NUCLEOTIDE SEQUENCE</scope>
    <source>
        <strain evidence="5">SAG 10.88</strain>
    </source>
</reference>
<dbReference type="GO" id="GO:1990904">
    <property type="term" value="C:ribonucleoprotein complex"/>
    <property type="evidence" value="ECO:0007669"/>
    <property type="project" value="UniProtKB-KW"/>
</dbReference>
<evidence type="ECO:0000256" key="2">
    <source>
        <dbReference type="ARBA" id="ARBA00022980"/>
    </source>
</evidence>
<evidence type="ECO:0000313" key="5">
    <source>
        <dbReference type="EMBL" id="AKL39041.1"/>
    </source>
</evidence>
<organism evidence="5">
    <name type="scientific">Cryptoglena skujai</name>
    <dbReference type="NCBI Taxonomy" id="161229"/>
    <lineage>
        <taxon>Eukaryota</taxon>
        <taxon>Discoba</taxon>
        <taxon>Euglenozoa</taxon>
        <taxon>Euglenida</taxon>
        <taxon>Spirocuta</taxon>
        <taxon>Euglenophyceae</taxon>
        <taxon>Euglenales</taxon>
        <taxon>Euglenaceae</taxon>
        <taxon>Cryptoglena</taxon>
    </lineage>
</organism>
<keyword evidence="5" id="KW-0150">Chloroplast</keyword>
<evidence type="ECO:0000256" key="1">
    <source>
        <dbReference type="ARBA" id="ARBA00006700"/>
    </source>
</evidence>
<accession>A0A0G3SFL1</accession>
<proteinExistence type="inferred from homology"/>
<dbReference type="EMBL" id="KP410781">
    <property type="protein sequence ID" value="AKL39041.1"/>
    <property type="molecule type" value="Genomic_DNA"/>
</dbReference>
<comment type="subcellular location">
    <subcellularLocation>
        <location evidence="4">Plastid</location>
        <location evidence="4">Chloroplast</location>
    </subcellularLocation>
</comment>
<comment type="function">
    <text evidence="4">Binds to 23S rRNA.</text>
</comment>